<keyword evidence="1" id="KW-0812">Transmembrane</keyword>
<feature type="transmembrane region" description="Helical" evidence="1">
    <location>
        <begin position="184"/>
        <end position="208"/>
    </location>
</feature>
<reference evidence="2 3" key="1">
    <citation type="submission" date="2014-07" db="EMBL/GenBank/DDBJ databases">
        <title>Draft Genome Sequence of Gephyronic Acid Producer, Cystobacter violaceus Strain Cb vi76.</title>
        <authorList>
            <person name="Stevens D.C."/>
            <person name="Young J."/>
            <person name="Carmichael R."/>
            <person name="Tan J."/>
            <person name="Taylor R.E."/>
        </authorList>
    </citation>
    <scope>NUCLEOTIDE SEQUENCE [LARGE SCALE GENOMIC DNA]</scope>
    <source>
        <strain evidence="2 3">Cb vi76</strain>
    </source>
</reference>
<dbReference type="Proteomes" id="UP000028547">
    <property type="component" value="Unassembled WGS sequence"/>
</dbReference>
<feature type="transmembrane region" description="Helical" evidence="1">
    <location>
        <begin position="47"/>
        <end position="66"/>
    </location>
</feature>
<feature type="transmembrane region" description="Helical" evidence="1">
    <location>
        <begin position="141"/>
        <end position="164"/>
    </location>
</feature>
<sequence length="452" mass="49275">MIGLVLTLLSIAGAWLATRRSLGHGLGAVLLVGYFYGILRARFPDGFSHFMFDGAVAGLYLAILLRRKRKMRYGHDGQVLRLWVRVLMVWPLFTMVLSPLFDSQHFFIQLVGLRVAILLLPLIAIGAQLTGEEVDSLGDWVLGLNLVAFLFALLELRLGVEAFFPRNAVTYLIYMSNDVGAERALRIPAIFNTGHAYGGTMLLSLPLLVRRWQRRPSSRVLTAVALVASLLGIFLCAARSPVVQLLGILGLVVLVVGLSWRMLASIAGLAVVVGFIVLSSPRFQRFLSLEDTDYVTERVSWSVNTSMLDVLTQYPLGNGLGSAGGTSIPFFLMDLARPQHGLENEFGRIAMEQGLIGLVLWVLFLGWLFTRLPPRRKGGSLVAERMMWATVLVVWGTAIIGTGLLSSIPGTALLLLWMGIVVGTRRPAPVARAVVVKPSPPAPSGGLALEAR</sequence>
<dbReference type="RefSeq" id="WP_043404648.1">
    <property type="nucleotide sequence ID" value="NZ_JPMI01000236.1"/>
</dbReference>
<feature type="transmembrane region" description="Helical" evidence="1">
    <location>
        <begin position="248"/>
        <end position="278"/>
    </location>
</feature>
<feature type="transmembrane region" description="Helical" evidence="1">
    <location>
        <begin position="392"/>
        <end position="417"/>
    </location>
</feature>
<dbReference type="AlphaFoldDB" id="A0A084SM96"/>
<feature type="transmembrane region" description="Helical" evidence="1">
    <location>
        <begin position="220"/>
        <end position="242"/>
    </location>
</feature>
<evidence type="ECO:0000313" key="2">
    <source>
        <dbReference type="EMBL" id="KFA89581.1"/>
    </source>
</evidence>
<accession>A0A084SM96</accession>
<feature type="transmembrane region" description="Helical" evidence="1">
    <location>
        <begin position="82"/>
        <end position="101"/>
    </location>
</feature>
<evidence type="ECO:0000313" key="3">
    <source>
        <dbReference type="Proteomes" id="UP000028547"/>
    </source>
</evidence>
<protein>
    <submittedName>
        <fullName evidence="2">Uncharacterized protein</fullName>
    </submittedName>
</protein>
<dbReference type="EMBL" id="JPMI01000236">
    <property type="protein sequence ID" value="KFA89581.1"/>
    <property type="molecule type" value="Genomic_DNA"/>
</dbReference>
<evidence type="ECO:0000256" key="1">
    <source>
        <dbReference type="SAM" id="Phobius"/>
    </source>
</evidence>
<feature type="transmembrane region" description="Helical" evidence="1">
    <location>
        <begin position="354"/>
        <end position="372"/>
    </location>
</feature>
<organism evidence="2 3">
    <name type="scientific">Archangium violaceum Cb vi76</name>
    <dbReference type="NCBI Taxonomy" id="1406225"/>
    <lineage>
        <taxon>Bacteria</taxon>
        <taxon>Pseudomonadati</taxon>
        <taxon>Myxococcota</taxon>
        <taxon>Myxococcia</taxon>
        <taxon>Myxococcales</taxon>
        <taxon>Cystobacterineae</taxon>
        <taxon>Archangiaceae</taxon>
        <taxon>Archangium</taxon>
    </lineage>
</organism>
<keyword evidence="1" id="KW-0472">Membrane</keyword>
<name>A0A084SM96_9BACT</name>
<comment type="caution">
    <text evidence="2">The sequence shown here is derived from an EMBL/GenBank/DDBJ whole genome shotgun (WGS) entry which is preliminary data.</text>
</comment>
<proteinExistence type="predicted"/>
<keyword evidence="1" id="KW-1133">Transmembrane helix</keyword>
<gene>
    <name evidence="2" type="ORF">Q664_33855</name>
</gene>
<feature type="transmembrane region" description="Helical" evidence="1">
    <location>
        <begin position="107"/>
        <end position="129"/>
    </location>
</feature>